<keyword evidence="5" id="KW-0663">Pyridoxal phosphate</keyword>
<dbReference type="InterPro" id="IPR015421">
    <property type="entry name" value="PyrdxlP-dep_Trfase_major"/>
</dbReference>
<dbReference type="NCBIfam" id="NF005855">
    <property type="entry name" value="PRK07777.1"/>
    <property type="match status" value="1"/>
</dbReference>
<dbReference type="GO" id="GO:0030170">
    <property type="term" value="F:pyridoxal phosphate binding"/>
    <property type="evidence" value="ECO:0007669"/>
    <property type="project" value="InterPro"/>
</dbReference>
<dbReference type="InterPro" id="IPR015422">
    <property type="entry name" value="PyrdxlP-dep_Trfase_small"/>
</dbReference>
<feature type="domain" description="Aminotransferase class I/classII large" evidence="6">
    <location>
        <begin position="28"/>
        <end position="359"/>
    </location>
</feature>
<dbReference type="SUPFAM" id="SSF53383">
    <property type="entry name" value="PLP-dependent transferases"/>
    <property type="match status" value="1"/>
</dbReference>
<comment type="cofactor">
    <cofactor evidence="1">
        <name>pyridoxal 5'-phosphate</name>
        <dbReference type="ChEBI" id="CHEBI:597326"/>
    </cofactor>
</comment>
<dbReference type="GO" id="GO:0016212">
    <property type="term" value="F:kynurenine-oxoglutarate transaminase activity"/>
    <property type="evidence" value="ECO:0007669"/>
    <property type="project" value="TreeGrafter"/>
</dbReference>
<protein>
    <submittedName>
        <fullName evidence="7">Pyridoxal phosphate-dependent aminotransferase</fullName>
        <ecNumber evidence="7">2.6.1.-</ecNumber>
    </submittedName>
</protein>
<dbReference type="KEGG" id="sgrg:L0C25_12985"/>
<dbReference type="RefSeq" id="WP_271632081.1">
    <property type="nucleotide sequence ID" value="NZ_CP094970.1"/>
</dbReference>
<comment type="similarity">
    <text evidence="2">Belongs to the class-I pyridoxal-phosphate-dependent aminotransferase family.</text>
</comment>
<dbReference type="EC" id="2.6.1.-" evidence="7"/>
<evidence type="ECO:0000313" key="8">
    <source>
        <dbReference type="Proteomes" id="UP001164390"/>
    </source>
</evidence>
<keyword evidence="3 7" id="KW-0032">Aminotransferase</keyword>
<dbReference type="PANTHER" id="PTHR43807:SF20">
    <property type="entry name" value="FI04487P"/>
    <property type="match status" value="1"/>
</dbReference>
<organism evidence="7 8">
    <name type="scientific">Solicola gregarius</name>
    <dbReference type="NCBI Taxonomy" id="2908642"/>
    <lineage>
        <taxon>Bacteria</taxon>
        <taxon>Bacillati</taxon>
        <taxon>Actinomycetota</taxon>
        <taxon>Actinomycetes</taxon>
        <taxon>Propionibacteriales</taxon>
        <taxon>Nocardioidaceae</taxon>
        <taxon>Solicola</taxon>
    </lineage>
</organism>
<evidence type="ECO:0000256" key="3">
    <source>
        <dbReference type="ARBA" id="ARBA00022576"/>
    </source>
</evidence>
<accession>A0AA46TDT8</accession>
<dbReference type="AlphaFoldDB" id="A0AA46TDT8"/>
<dbReference type="Gene3D" id="3.90.1150.10">
    <property type="entry name" value="Aspartate Aminotransferase, domain 1"/>
    <property type="match status" value="1"/>
</dbReference>
<evidence type="ECO:0000259" key="6">
    <source>
        <dbReference type="Pfam" id="PF00155"/>
    </source>
</evidence>
<dbReference type="Proteomes" id="UP001164390">
    <property type="component" value="Chromosome"/>
</dbReference>
<dbReference type="Gene3D" id="3.40.640.10">
    <property type="entry name" value="Type I PLP-dependent aspartate aminotransferase-like (Major domain)"/>
    <property type="match status" value="1"/>
</dbReference>
<evidence type="ECO:0000256" key="4">
    <source>
        <dbReference type="ARBA" id="ARBA00022679"/>
    </source>
</evidence>
<dbReference type="CDD" id="cd00609">
    <property type="entry name" value="AAT_like"/>
    <property type="match status" value="1"/>
</dbReference>
<dbReference type="FunFam" id="3.40.640.10:FF:000033">
    <property type="entry name" value="Aspartate aminotransferase"/>
    <property type="match status" value="1"/>
</dbReference>
<keyword evidence="8" id="KW-1185">Reference proteome</keyword>
<dbReference type="PANTHER" id="PTHR43807">
    <property type="entry name" value="FI04487P"/>
    <property type="match status" value="1"/>
</dbReference>
<dbReference type="GO" id="GO:0005737">
    <property type="term" value="C:cytoplasm"/>
    <property type="evidence" value="ECO:0007669"/>
    <property type="project" value="TreeGrafter"/>
</dbReference>
<sequence>MKERSQRTQGMGTTIFARMSQLAVETESVNLGQGFPDTDGPAYIIDAAIDAMHGGRNQYAPGPGAPDLRHAIARHQRRFYDIDLDPDTEIAVSAGATEAIAAAVLGLIDPGDEVLVLEPYYDSYVAVMRMADAVRKPITLRPPDFRLDVDRLRASVTPRTTAMLINSPHNPTGMVLNAEERAAIAEVAVEHDLVVITDEVYEHLTYDGSTHVPLATLPGMAERTLTISSGGKTFSLTGWKIGWATGPAALVQAMLSAKQFMTYTSGAPLQPAIAVALDSPDSYYTELSRRMQDQRDRLCDGLASAGLHTYVPAGGYFVTTDITSVGFDDGIEFCLGLPERAGVVAVPYQVFYDDPGDARTLVRWAFSKRPAVLDEGIARLRKAFG</sequence>
<dbReference type="InterPro" id="IPR051326">
    <property type="entry name" value="Kynurenine-oxoglutarate_AT"/>
</dbReference>
<gene>
    <name evidence="7" type="ORF">L0C25_12985</name>
</gene>
<dbReference type="Pfam" id="PF00155">
    <property type="entry name" value="Aminotran_1_2"/>
    <property type="match status" value="1"/>
</dbReference>
<dbReference type="InterPro" id="IPR004839">
    <property type="entry name" value="Aminotransferase_I/II_large"/>
</dbReference>
<reference evidence="7" key="1">
    <citation type="submission" date="2022-01" db="EMBL/GenBank/DDBJ databases">
        <title>Nocardioidaceae gen. sp. A5X3R13.</title>
        <authorList>
            <person name="Lopez Marin M.A."/>
            <person name="Uhlik O."/>
        </authorList>
    </citation>
    <scope>NUCLEOTIDE SEQUENCE</scope>
    <source>
        <strain evidence="7">A5X3R13</strain>
    </source>
</reference>
<evidence type="ECO:0000256" key="2">
    <source>
        <dbReference type="ARBA" id="ARBA00007441"/>
    </source>
</evidence>
<proteinExistence type="inferred from homology"/>
<evidence type="ECO:0000256" key="5">
    <source>
        <dbReference type="ARBA" id="ARBA00022898"/>
    </source>
</evidence>
<dbReference type="EMBL" id="CP094970">
    <property type="protein sequence ID" value="UYM03472.1"/>
    <property type="molecule type" value="Genomic_DNA"/>
</dbReference>
<dbReference type="InterPro" id="IPR015424">
    <property type="entry name" value="PyrdxlP-dep_Trfase"/>
</dbReference>
<name>A0AA46TDT8_9ACTN</name>
<evidence type="ECO:0000313" key="7">
    <source>
        <dbReference type="EMBL" id="UYM03472.1"/>
    </source>
</evidence>
<evidence type="ECO:0000256" key="1">
    <source>
        <dbReference type="ARBA" id="ARBA00001933"/>
    </source>
</evidence>
<keyword evidence="4 7" id="KW-0808">Transferase</keyword>